<proteinExistence type="predicted"/>
<accession>A0AC61N143</accession>
<dbReference type="EMBL" id="CP066744">
    <property type="protein sequence ID" value="QQK08926.1"/>
    <property type="molecule type" value="Genomic_DNA"/>
</dbReference>
<gene>
    <name evidence="1" type="ORF">JFY71_05150</name>
</gene>
<reference evidence="1 2" key="1">
    <citation type="journal article" date="2022" name="Int. J. Syst. Evol. Microbiol.">
        <title>Miniphocaeibacter halophilus sp. nov., an ammonium-tolerant acetate-producing bacterium isolated from a biogas system.</title>
        <authorList>
            <person name="Schnurer A."/>
            <person name="Singh A."/>
            <person name="Bi S."/>
            <person name="Qiao W."/>
            <person name="Westerholm M."/>
        </authorList>
    </citation>
    <scope>NUCLEOTIDE SEQUENCE [LARGE SCALE GENOMIC DNA]</scope>
    <source>
        <strain evidence="1 2">AMB_01</strain>
    </source>
</reference>
<sequence>MKIVVVGAGSVGTLFGSILYEHGMDVTLVEIRNEIVEAIHKDGLKVTRGDSEKVFEIDITNNIIDVENPDLIIFAVKSYDNITAAYDCLKIIGPETIVLTLQNGIGNYETISNILGEKHTVIGTTTFGATQYAPGCTRGSETGEISIGEYKGGSSERIKNIAEILRSGGFTVNIVNDVNSLVWTKLAVNVGINAIGALCRISNGETHSIESASIIQKMAVEELMKVAKKKGIDLDYNSLYDHVVDVTITTSTNKCSMLQDVEKRNLTEIRAINGAIVDYGNSINIDTPINLVLTNLMIATETSYRK</sequence>
<protein>
    <submittedName>
        <fullName evidence="1">Ketopantoate reductase family protein</fullName>
    </submittedName>
</protein>
<evidence type="ECO:0000313" key="1">
    <source>
        <dbReference type="EMBL" id="QQK08926.1"/>
    </source>
</evidence>
<organism evidence="1 2">
    <name type="scientific">Miniphocaeibacter halophilus</name>
    <dbReference type="NCBI Taxonomy" id="2931922"/>
    <lineage>
        <taxon>Bacteria</taxon>
        <taxon>Bacillati</taxon>
        <taxon>Bacillota</taxon>
        <taxon>Tissierellia</taxon>
        <taxon>Tissierellales</taxon>
        <taxon>Peptoniphilaceae</taxon>
        <taxon>Miniphocaeibacter</taxon>
    </lineage>
</organism>
<evidence type="ECO:0000313" key="2">
    <source>
        <dbReference type="Proteomes" id="UP000595814"/>
    </source>
</evidence>
<keyword evidence="2" id="KW-1185">Reference proteome</keyword>
<name>A0AC61N143_9FIRM</name>
<dbReference type="Proteomes" id="UP000595814">
    <property type="component" value="Chromosome"/>
</dbReference>